<organism evidence="3 4">
    <name type="scientific">Thermosipho japonicus</name>
    <dbReference type="NCBI Taxonomy" id="90323"/>
    <lineage>
        <taxon>Bacteria</taxon>
        <taxon>Thermotogati</taxon>
        <taxon>Thermotogota</taxon>
        <taxon>Thermotogae</taxon>
        <taxon>Thermotogales</taxon>
        <taxon>Fervidobacteriaceae</taxon>
        <taxon>Thermosipho</taxon>
    </lineage>
</organism>
<reference evidence="3 4" key="1">
    <citation type="submission" date="2020-08" db="EMBL/GenBank/DDBJ databases">
        <title>Genomic Encyclopedia of Type Strains, Phase IV (KMG-IV): sequencing the most valuable type-strain genomes for metagenomic binning, comparative biology and taxonomic classification.</title>
        <authorList>
            <person name="Goeker M."/>
        </authorList>
    </citation>
    <scope>NUCLEOTIDE SEQUENCE [LARGE SCALE GENOMIC DNA]</scope>
    <source>
        <strain evidence="3 4">DSM 13481</strain>
    </source>
</reference>
<dbReference type="EC" id="3.5.4.28" evidence="3"/>
<keyword evidence="1 3" id="KW-0378">Hydrolase</keyword>
<evidence type="ECO:0000313" key="4">
    <source>
        <dbReference type="Proteomes" id="UP000555828"/>
    </source>
</evidence>
<sequence>MILRNAYVLRNWNSSIEKVDIKIDNGKIMKIDKNLKDNEDEEFDLDNKLIIPGLINTHTHAAMSILRGIAEDLPFNQWLFKNIIPLEEKLNEDIVYFASMLSMMEMSKNGIVAFCDMYMFENSVAQAVKDFGMKALLTRGLVSEEDKIEKSRLKEALSLFEKWHGIDNRIFVGLGPHAPYTCSFEALKEIGKLSRKLKIPVTMHLFENKWEKEQFSLSQILSSGIADYHFLAVHCVHLDDNDIKMLKDFNVFISHNPTSNLKLGNGIAPIQKMIENGLTVALGTDGPASNNSLDILFEARIASLLQKKDNPQNLDINQMLKMLTINGYRSLNIEGGEIKEGFPADLTIINLKNPSFYPIENMKKHIIHSKVDVFATMVNGKFTYYNGTFPTIDEKEVYRKFSTFYRKVIGTEN</sequence>
<dbReference type="GO" id="GO:0050270">
    <property type="term" value="F:S-adenosylhomocysteine deaminase activity"/>
    <property type="evidence" value="ECO:0007669"/>
    <property type="project" value="UniProtKB-EC"/>
</dbReference>
<dbReference type="InterPro" id="IPR006680">
    <property type="entry name" value="Amidohydro-rel"/>
</dbReference>
<dbReference type="EC" id="3.5.4.31" evidence="3"/>
<gene>
    <name evidence="3" type="ORF">HNP65_001459</name>
</gene>
<dbReference type="Gene3D" id="2.30.40.10">
    <property type="entry name" value="Urease, subunit C, domain 1"/>
    <property type="match status" value="1"/>
</dbReference>
<dbReference type="Pfam" id="PF01979">
    <property type="entry name" value="Amidohydro_1"/>
    <property type="match status" value="1"/>
</dbReference>
<proteinExistence type="predicted"/>
<evidence type="ECO:0000313" key="3">
    <source>
        <dbReference type="EMBL" id="MBB6062996.1"/>
    </source>
</evidence>
<dbReference type="SUPFAM" id="SSF51556">
    <property type="entry name" value="Metallo-dependent hydrolases"/>
    <property type="match status" value="1"/>
</dbReference>
<dbReference type="Gene3D" id="3.20.20.140">
    <property type="entry name" value="Metal-dependent hydrolases"/>
    <property type="match status" value="1"/>
</dbReference>
<dbReference type="GO" id="GO:0090614">
    <property type="term" value="F:5'-methylthioadenosine deaminase activity"/>
    <property type="evidence" value="ECO:0007669"/>
    <property type="project" value="UniProtKB-EC"/>
</dbReference>
<dbReference type="PANTHER" id="PTHR43794:SF11">
    <property type="entry name" value="AMIDOHYDROLASE-RELATED DOMAIN-CONTAINING PROTEIN"/>
    <property type="match status" value="1"/>
</dbReference>
<protein>
    <submittedName>
        <fullName evidence="3">5-methylthioadenosine/S-adenosylhomocysteine deaminase</fullName>
        <ecNumber evidence="3">3.5.4.28</ecNumber>
        <ecNumber evidence="3">3.5.4.31</ecNumber>
    </submittedName>
</protein>
<accession>A0A841GH33</accession>
<dbReference type="InterPro" id="IPR011059">
    <property type="entry name" value="Metal-dep_hydrolase_composite"/>
</dbReference>
<dbReference type="CDD" id="cd01298">
    <property type="entry name" value="ATZ_TRZ_like"/>
    <property type="match status" value="1"/>
</dbReference>
<dbReference type="InterPro" id="IPR032466">
    <property type="entry name" value="Metal_Hydrolase"/>
</dbReference>
<dbReference type="PANTHER" id="PTHR43794">
    <property type="entry name" value="AMINOHYDROLASE SSNA-RELATED"/>
    <property type="match status" value="1"/>
</dbReference>
<dbReference type="SUPFAM" id="SSF51338">
    <property type="entry name" value="Composite domain of metallo-dependent hydrolases"/>
    <property type="match status" value="1"/>
</dbReference>
<dbReference type="Proteomes" id="UP000555828">
    <property type="component" value="Unassembled WGS sequence"/>
</dbReference>
<comment type="caution">
    <text evidence="3">The sequence shown here is derived from an EMBL/GenBank/DDBJ whole genome shotgun (WGS) entry which is preliminary data.</text>
</comment>
<dbReference type="RefSeq" id="WP_184619607.1">
    <property type="nucleotide sequence ID" value="NZ_JACHEX010000004.1"/>
</dbReference>
<keyword evidence="4" id="KW-1185">Reference proteome</keyword>
<dbReference type="AlphaFoldDB" id="A0A841GH33"/>
<evidence type="ECO:0000259" key="2">
    <source>
        <dbReference type="Pfam" id="PF01979"/>
    </source>
</evidence>
<evidence type="ECO:0000256" key="1">
    <source>
        <dbReference type="ARBA" id="ARBA00022801"/>
    </source>
</evidence>
<name>A0A841GH33_9BACT</name>
<feature type="domain" description="Amidohydrolase-related" evidence="2">
    <location>
        <begin position="50"/>
        <end position="381"/>
    </location>
</feature>
<dbReference type="EMBL" id="JACHEX010000004">
    <property type="protein sequence ID" value="MBB6062996.1"/>
    <property type="molecule type" value="Genomic_DNA"/>
</dbReference>
<dbReference type="InterPro" id="IPR050287">
    <property type="entry name" value="MTA/SAH_deaminase"/>
</dbReference>